<dbReference type="InterPro" id="IPR036770">
    <property type="entry name" value="Ankyrin_rpt-contain_sf"/>
</dbReference>
<dbReference type="STRING" id="5098.A0A507R1L5"/>
<accession>A0A507R1L5</accession>
<organism evidence="1 2">
    <name type="scientific">Monascus purpureus</name>
    <name type="common">Red mold</name>
    <name type="synonym">Monascus anka</name>
    <dbReference type="NCBI Taxonomy" id="5098"/>
    <lineage>
        <taxon>Eukaryota</taxon>
        <taxon>Fungi</taxon>
        <taxon>Dikarya</taxon>
        <taxon>Ascomycota</taxon>
        <taxon>Pezizomycotina</taxon>
        <taxon>Eurotiomycetes</taxon>
        <taxon>Eurotiomycetidae</taxon>
        <taxon>Eurotiales</taxon>
        <taxon>Aspergillaceae</taxon>
        <taxon>Monascus</taxon>
    </lineage>
</organism>
<sequence>MASLPDNEGRPPLHWALAVVVCNYADIVDPDKITSRMESTVKMLLGVKPDTVYAQDQYGATVFHYAVNNNTGHGANIEAIRLLVHANQLPDTLNAEMIWVQPLLDRQWSPINSSLVF</sequence>
<name>A0A507R1L5_MONPU</name>
<comment type="caution">
    <text evidence="1">The sequence shown here is derived from an EMBL/GenBank/DDBJ whole genome shotgun (WGS) entry which is preliminary data.</text>
</comment>
<dbReference type="Proteomes" id="UP000319663">
    <property type="component" value="Unassembled WGS sequence"/>
</dbReference>
<gene>
    <name evidence="1" type="ORF">MPDQ_004116</name>
</gene>
<dbReference type="EMBL" id="VIFY01000026">
    <property type="protein sequence ID" value="TQB74885.1"/>
    <property type="molecule type" value="Genomic_DNA"/>
</dbReference>
<proteinExistence type="predicted"/>
<reference evidence="1 2" key="1">
    <citation type="submission" date="2019-06" db="EMBL/GenBank/DDBJ databases">
        <title>Wine fermentation using esterase from Monascus purpureus.</title>
        <authorList>
            <person name="Geng C."/>
            <person name="Zhang Y."/>
        </authorList>
    </citation>
    <scope>NUCLEOTIDE SEQUENCE [LARGE SCALE GENOMIC DNA]</scope>
    <source>
        <strain evidence="1">HQ1</strain>
    </source>
</reference>
<dbReference type="Gene3D" id="1.25.40.20">
    <property type="entry name" value="Ankyrin repeat-containing domain"/>
    <property type="match status" value="1"/>
</dbReference>
<protein>
    <submittedName>
        <fullName evidence="1">Uncharacterized protein</fullName>
    </submittedName>
</protein>
<evidence type="ECO:0000313" key="2">
    <source>
        <dbReference type="Proteomes" id="UP000319663"/>
    </source>
</evidence>
<keyword evidence="2" id="KW-1185">Reference proteome</keyword>
<dbReference type="AlphaFoldDB" id="A0A507R1L5"/>
<dbReference type="SUPFAM" id="SSF48403">
    <property type="entry name" value="Ankyrin repeat"/>
    <property type="match status" value="1"/>
</dbReference>
<evidence type="ECO:0000313" key="1">
    <source>
        <dbReference type="EMBL" id="TQB74885.1"/>
    </source>
</evidence>